<comment type="similarity">
    <text evidence="4">Belongs to the BPG-independent phosphoglycerate mutase family. A-PGAM subfamily.</text>
</comment>
<evidence type="ECO:0000313" key="8">
    <source>
        <dbReference type="EMBL" id="SFF66786.1"/>
    </source>
</evidence>
<protein>
    <submittedName>
        <fullName evidence="8">2,3-bisphosphoglycerate-independent phosphoglycerate mutase</fullName>
    </submittedName>
</protein>
<evidence type="ECO:0000256" key="5">
    <source>
        <dbReference type="ARBA" id="ARBA00023152"/>
    </source>
</evidence>
<dbReference type="Proteomes" id="UP000182135">
    <property type="component" value="Unassembled WGS sequence"/>
</dbReference>
<gene>
    <name evidence="8" type="ORF">SAMN04487885_10629</name>
</gene>
<dbReference type="Pfam" id="PF10143">
    <property type="entry name" value="PhosphMutase"/>
    <property type="match status" value="1"/>
</dbReference>
<dbReference type="InterPro" id="IPR004456">
    <property type="entry name" value="Pglycerate_mutase_ApgM"/>
</dbReference>
<name>A0A1I2KPD1_9CLOT</name>
<evidence type="ECO:0000256" key="1">
    <source>
        <dbReference type="ARBA" id="ARBA00000370"/>
    </source>
</evidence>
<accession>A0A1I2KPD1</accession>
<feature type="domain" description="Metalloenzyme" evidence="7">
    <location>
        <begin position="3"/>
        <end position="358"/>
    </location>
</feature>
<dbReference type="AlphaFoldDB" id="A0A1I2KPD1"/>
<sequence length="377" mass="42593">MSSVMVIIDGMTDNPIDEMEGKTPFQYAQCKNINFIRNNGSYGEFKTCPDGFKVDSMNCIMTLLGIDHHNIPRGRAYLEALAHEIPVDNDDLVMRCNIVTIDDYGRLRSSCGEGISREEFENIINDNAENFKENEKVKFYNIGGYKNILVIKGAKDEVERTITYAPHENLGDLIEDIMPRGSKVSIMLEKMINESRHNIKRPDEGFKEYMLMPWGESYVQEIPRFYELHNKKCACVCATEIVQGIALAMGMKVPRVKGATADVDTDLNSKLNSALSLAKEYEIVIVHINGTDEASHRKRPFEKASFLKDVDEIIVGGLIESKLFDNILVCCDHSSLSDKGSHRGGYQPFFLYNFKENNECFLGKIDGKEAITILARN</sequence>
<dbReference type="Gene3D" id="3.40.720.10">
    <property type="entry name" value="Alkaline Phosphatase, subunit A"/>
    <property type="match status" value="1"/>
</dbReference>
<evidence type="ECO:0000256" key="2">
    <source>
        <dbReference type="ARBA" id="ARBA00002315"/>
    </source>
</evidence>
<dbReference type="OrthoDB" id="9804453at2"/>
<evidence type="ECO:0000256" key="4">
    <source>
        <dbReference type="ARBA" id="ARBA00005524"/>
    </source>
</evidence>
<keyword evidence="9" id="KW-1185">Reference proteome</keyword>
<dbReference type="InterPro" id="IPR006124">
    <property type="entry name" value="Metalloenzyme"/>
</dbReference>
<evidence type="ECO:0000313" key="9">
    <source>
        <dbReference type="Proteomes" id="UP000182135"/>
    </source>
</evidence>
<dbReference type="Gene3D" id="3.30.70.2130">
    <property type="entry name" value="Metalloenzyme domain"/>
    <property type="match status" value="1"/>
</dbReference>
<dbReference type="InterPro" id="IPR017850">
    <property type="entry name" value="Alkaline_phosphatase_core_sf"/>
</dbReference>
<dbReference type="GO" id="GO:0004619">
    <property type="term" value="F:phosphoglycerate mutase activity"/>
    <property type="evidence" value="ECO:0007669"/>
    <property type="project" value="UniProtKB-EC"/>
</dbReference>
<comment type="pathway">
    <text evidence="3">Carbohydrate degradation.</text>
</comment>
<dbReference type="InterPro" id="IPR042253">
    <property type="entry name" value="Pglycerate_mutase_ApgM_sf"/>
</dbReference>
<proteinExistence type="inferred from homology"/>
<dbReference type="RefSeq" id="WP_027638951.1">
    <property type="nucleotide sequence ID" value="NZ_BAAACD010000027.1"/>
</dbReference>
<reference evidence="8 9" key="1">
    <citation type="submission" date="2016-10" db="EMBL/GenBank/DDBJ databases">
        <authorList>
            <person name="de Groot N.N."/>
        </authorList>
    </citation>
    <scope>NUCLEOTIDE SEQUENCE [LARGE SCALE GENOMIC DNA]</scope>
    <source>
        <strain evidence="8 9">NLAE-zl-G419</strain>
    </source>
</reference>
<dbReference type="PANTHER" id="PTHR31209">
    <property type="entry name" value="COFACTOR-INDEPENDENT PHOSPHOGLYCERATE MUTASE"/>
    <property type="match status" value="1"/>
</dbReference>
<organism evidence="8 9">
    <name type="scientific">Clostridium cadaveris</name>
    <dbReference type="NCBI Taxonomy" id="1529"/>
    <lineage>
        <taxon>Bacteria</taxon>
        <taxon>Bacillati</taxon>
        <taxon>Bacillota</taxon>
        <taxon>Clostridia</taxon>
        <taxon>Eubacteriales</taxon>
        <taxon>Clostridiaceae</taxon>
        <taxon>Clostridium</taxon>
    </lineage>
</organism>
<keyword evidence="6" id="KW-0413">Isomerase</keyword>
<dbReference type="STRING" id="1529.SAMN04487885_10629"/>
<dbReference type="SUPFAM" id="SSF53649">
    <property type="entry name" value="Alkaline phosphatase-like"/>
    <property type="match status" value="1"/>
</dbReference>
<dbReference type="GO" id="GO:0046872">
    <property type="term" value="F:metal ion binding"/>
    <property type="evidence" value="ECO:0007669"/>
    <property type="project" value="InterPro"/>
</dbReference>
<dbReference type="PANTHER" id="PTHR31209:SF0">
    <property type="entry name" value="METALLOENZYME DOMAIN-CONTAINING PROTEIN"/>
    <property type="match status" value="1"/>
</dbReference>
<dbReference type="GO" id="GO:0006096">
    <property type="term" value="P:glycolytic process"/>
    <property type="evidence" value="ECO:0007669"/>
    <property type="project" value="UniProtKB-KW"/>
</dbReference>
<evidence type="ECO:0000259" key="7">
    <source>
        <dbReference type="Pfam" id="PF01676"/>
    </source>
</evidence>
<dbReference type="Pfam" id="PF01676">
    <property type="entry name" value="Metalloenzyme"/>
    <property type="match status" value="1"/>
</dbReference>
<dbReference type="EMBL" id="FOOE01000006">
    <property type="protein sequence ID" value="SFF66786.1"/>
    <property type="molecule type" value="Genomic_DNA"/>
</dbReference>
<keyword evidence="5" id="KW-0324">Glycolysis</keyword>
<comment type="function">
    <text evidence="2">Catalyzes the interconversion of 2-phosphoglycerate and 3-phosphoglycerate.</text>
</comment>
<evidence type="ECO:0000256" key="3">
    <source>
        <dbReference type="ARBA" id="ARBA00004921"/>
    </source>
</evidence>
<dbReference type="eggNOG" id="COG3635">
    <property type="taxonomic scope" value="Bacteria"/>
</dbReference>
<comment type="catalytic activity">
    <reaction evidence="1">
        <text>(2R)-2-phosphoglycerate = (2R)-3-phosphoglycerate</text>
        <dbReference type="Rhea" id="RHEA:15901"/>
        <dbReference type="ChEBI" id="CHEBI:58272"/>
        <dbReference type="ChEBI" id="CHEBI:58289"/>
        <dbReference type="EC" id="5.4.2.12"/>
    </reaction>
</comment>
<evidence type="ECO:0000256" key="6">
    <source>
        <dbReference type="ARBA" id="ARBA00023235"/>
    </source>
</evidence>